<feature type="transmembrane region" description="Helical" evidence="1">
    <location>
        <begin position="269"/>
        <end position="288"/>
    </location>
</feature>
<keyword evidence="1" id="KW-0812">Transmembrane</keyword>
<sequence length="308" mass="32019">MTALASSTSRTELTPARRRPVAAVAGVLGGLLLAVLWSFEFVDHVIGDNVANSVLGTDAKQTAIAGSAAGVVFAFVSGFAGTFTACNIAVFGALPDVAECSAAPRRSRLAAALAPLGWLALGLVSVAAVYGFLAVLVGSRLPQLSTDTVGDGLPVRLVQASVVFGVIGLAFGWLGLAALGLLPDPFAARPVARLVTLGALVGGFLVGRPYPLFHKLLEQAVDSHNPFYGALVLVLQSLGNVLIMAVLALLLVLGTRGAFQRWLSRPGRAGLLVGVSLLALGAFLVFYWDVRLPARFGYGWFPTMPWNA</sequence>
<proteinExistence type="predicted"/>
<feature type="transmembrane region" description="Helical" evidence="1">
    <location>
        <begin position="191"/>
        <end position="207"/>
    </location>
</feature>
<evidence type="ECO:0000313" key="2">
    <source>
        <dbReference type="EMBL" id="MEU0154109.1"/>
    </source>
</evidence>
<feature type="transmembrane region" description="Helical" evidence="1">
    <location>
        <begin position="116"/>
        <end position="137"/>
    </location>
</feature>
<dbReference type="Proteomes" id="UP001550348">
    <property type="component" value="Unassembled WGS sequence"/>
</dbReference>
<keyword evidence="1" id="KW-0472">Membrane</keyword>
<feature type="transmembrane region" description="Helical" evidence="1">
    <location>
        <begin position="21"/>
        <end position="42"/>
    </location>
</feature>
<name>A0ABV2VNY1_9ACTN</name>
<accession>A0ABV2VNY1</accession>
<comment type="caution">
    <text evidence="2">The sequence shown here is derived from an EMBL/GenBank/DDBJ whole genome shotgun (WGS) entry which is preliminary data.</text>
</comment>
<feature type="transmembrane region" description="Helical" evidence="1">
    <location>
        <begin position="62"/>
        <end position="95"/>
    </location>
</feature>
<feature type="transmembrane region" description="Helical" evidence="1">
    <location>
        <begin position="157"/>
        <end position="179"/>
    </location>
</feature>
<dbReference type="EMBL" id="JBEXRX010000060">
    <property type="protein sequence ID" value="MEU0154109.1"/>
    <property type="molecule type" value="Genomic_DNA"/>
</dbReference>
<keyword evidence="1" id="KW-1133">Transmembrane helix</keyword>
<feature type="transmembrane region" description="Helical" evidence="1">
    <location>
        <begin position="227"/>
        <end position="253"/>
    </location>
</feature>
<evidence type="ECO:0008006" key="4">
    <source>
        <dbReference type="Google" id="ProtNLM"/>
    </source>
</evidence>
<gene>
    <name evidence="2" type="ORF">ABZ071_19670</name>
</gene>
<evidence type="ECO:0000313" key="3">
    <source>
        <dbReference type="Proteomes" id="UP001550348"/>
    </source>
</evidence>
<organism evidence="2 3">
    <name type="scientific">Micromonospora fulviviridis</name>
    <dbReference type="NCBI Taxonomy" id="47860"/>
    <lineage>
        <taxon>Bacteria</taxon>
        <taxon>Bacillati</taxon>
        <taxon>Actinomycetota</taxon>
        <taxon>Actinomycetes</taxon>
        <taxon>Micromonosporales</taxon>
        <taxon>Micromonosporaceae</taxon>
        <taxon>Micromonospora</taxon>
    </lineage>
</organism>
<dbReference type="RefSeq" id="WP_355665836.1">
    <property type="nucleotide sequence ID" value="NZ_JBEXRX010000060.1"/>
</dbReference>
<evidence type="ECO:0000256" key="1">
    <source>
        <dbReference type="SAM" id="Phobius"/>
    </source>
</evidence>
<reference evidence="2 3" key="1">
    <citation type="submission" date="2024-06" db="EMBL/GenBank/DDBJ databases">
        <title>The Natural Products Discovery Center: Release of the First 8490 Sequenced Strains for Exploring Actinobacteria Biosynthetic Diversity.</title>
        <authorList>
            <person name="Kalkreuter E."/>
            <person name="Kautsar S.A."/>
            <person name="Yang D."/>
            <person name="Bader C.D."/>
            <person name="Teijaro C.N."/>
            <person name="Fluegel L."/>
            <person name="Davis C.M."/>
            <person name="Simpson J.R."/>
            <person name="Lauterbach L."/>
            <person name="Steele A.D."/>
            <person name="Gui C."/>
            <person name="Meng S."/>
            <person name="Li G."/>
            <person name="Viehrig K."/>
            <person name="Ye F."/>
            <person name="Su P."/>
            <person name="Kiefer A.F."/>
            <person name="Nichols A."/>
            <person name="Cepeda A.J."/>
            <person name="Yan W."/>
            <person name="Fan B."/>
            <person name="Jiang Y."/>
            <person name="Adhikari A."/>
            <person name="Zheng C.-J."/>
            <person name="Schuster L."/>
            <person name="Cowan T.M."/>
            <person name="Smanski M.J."/>
            <person name="Chevrette M.G."/>
            <person name="De Carvalho L.P.S."/>
            <person name="Shen B."/>
        </authorList>
    </citation>
    <scope>NUCLEOTIDE SEQUENCE [LARGE SCALE GENOMIC DNA]</scope>
    <source>
        <strain evidence="2 3">NPDC006286</strain>
    </source>
</reference>
<keyword evidence="3" id="KW-1185">Reference proteome</keyword>
<protein>
    <recommendedName>
        <fullName evidence="4">Cytochrome C biogenesis protein transmembrane domain-containing protein</fullName>
    </recommendedName>
</protein>